<evidence type="ECO:0000256" key="3">
    <source>
        <dbReference type="ARBA" id="ARBA00022692"/>
    </source>
</evidence>
<evidence type="ECO:0000256" key="5">
    <source>
        <dbReference type="ARBA" id="ARBA00023136"/>
    </source>
</evidence>
<feature type="transmembrane region" description="Helical" evidence="6">
    <location>
        <begin position="21"/>
        <end position="38"/>
    </location>
</feature>
<dbReference type="AlphaFoldDB" id="A0A934KHD9"/>
<feature type="transmembrane region" description="Helical" evidence="6">
    <location>
        <begin position="53"/>
        <end position="75"/>
    </location>
</feature>
<dbReference type="InterPro" id="IPR020846">
    <property type="entry name" value="MFS_dom"/>
</dbReference>
<feature type="transmembrane region" description="Helical" evidence="6">
    <location>
        <begin position="377"/>
        <end position="397"/>
    </location>
</feature>
<evidence type="ECO:0000256" key="2">
    <source>
        <dbReference type="ARBA" id="ARBA00022448"/>
    </source>
</evidence>
<keyword evidence="2" id="KW-0813">Transport</keyword>
<reference evidence="8 9" key="1">
    <citation type="submission" date="2020-10" db="EMBL/GenBank/DDBJ databases">
        <title>Ca. Dormibacterota MAGs.</title>
        <authorList>
            <person name="Montgomery K."/>
        </authorList>
    </citation>
    <scope>NUCLEOTIDE SEQUENCE [LARGE SCALE GENOMIC DNA]</scope>
    <source>
        <strain evidence="8">SC8811_S16_3</strain>
    </source>
</reference>
<feature type="transmembrane region" description="Helical" evidence="6">
    <location>
        <begin position="116"/>
        <end position="141"/>
    </location>
</feature>
<organism evidence="8 9">
    <name type="scientific">Candidatus Dormiibacter inghamiae</name>
    <dbReference type="NCBI Taxonomy" id="3127013"/>
    <lineage>
        <taxon>Bacteria</taxon>
        <taxon>Bacillati</taxon>
        <taxon>Candidatus Dormiibacterota</taxon>
        <taxon>Candidatus Dormibacteria</taxon>
        <taxon>Candidatus Dormibacterales</taxon>
        <taxon>Candidatus Dormibacteraceae</taxon>
        <taxon>Candidatus Dormiibacter</taxon>
    </lineage>
</organism>
<dbReference type="SUPFAM" id="SSF103473">
    <property type="entry name" value="MFS general substrate transporter"/>
    <property type="match status" value="1"/>
</dbReference>
<dbReference type="CDD" id="cd17319">
    <property type="entry name" value="MFS_ExuT_GudP_like"/>
    <property type="match status" value="1"/>
</dbReference>
<evidence type="ECO:0000256" key="1">
    <source>
        <dbReference type="ARBA" id="ARBA00004651"/>
    </source>
</evidence>
<gene>
    <name evidence="8" type="ORF">JF888_06830</name>
</gene>
<dbReference type="Pfam" id="PF07690">
    <property type="entry name" value="MFS_1"/>
    <property type="match status" value="1"/>
</dbReference>
<feature type="transmembrane region" description="Helical" evidence="6">
    <location>
        <begin position="318"/>
        <end position="337"/>
    </location>
</feature>
<dbReference type="PANTHER" id="PTHR43791">
    <property type="entry name" value="PERMEASE-RELATED"/>
    <property type="match status" value="1"/>
</dbReference>
<name>A0A934KHD9_9BACT</name>
<proteinExistence type="predicted"/>
<accession>A0A934KHD9</accession>
<evidence type="ECO:0000313" key="8">
    <source>
        <dbReference type="EMBL" id="MBJ7602893.1"/>
    </source>
</evidence>
<dbReference type="EMBL" id="JAEKNQ010000025">
    <property type="protein sequence ID" value="MBJ7602893.1"/>
    <property type="molecule type" value="Genomic_DNA"/>
</dbReference>
<dbReference type="FunFam" id="1.20.1250.20:FF:000018">
    <property type="entry name" value="MFS transporter permease"/>
    <property type="match status" value="1"/>
</dbReference>
<evidence type="ECO:0000256" key="6">
    <source>
        <dbReference type="SAM" id="Phobius"/>
    </source>
</evidence>
<feature type="transmembrane region" description="Helical" evidence="6">
    <location>
        <begin position="343"/>
        <end position="365"/>
    </location>
</feature>
<feature type="transmembrane region" description="Helical" evidence="6">
    <location>
        <begin position="184"/>
        <end position="205"/>
    </location>
</feature>
<feature type="transmembrane region" description="Helical" evidence="6">
    <location>
        <begin position="153"/>
        <end position="172"/>
    </location>
</feature>
<dbReference type="GO" id="GO:0022857">
    <property type="term" value="F:transmembrane transporter activity"/>
    <property type="evidence" value="ECO:0007669"/>
    <property type="project" value="InterPro"/>
</dbReference>
<dbReference type="Gene3D" id="1.20.1250.20">
    <property type="entry name" value="MFS general substrate transporter like domains"/>
    <property type="match status" value="2"/>
</dbReference>
<feature type="transmembrane region" description="Helical" evidence="6">
    <location>
        <begin position="256"/>
        <end position="276"/>
    </location>
</feature>
<dbReference type="InterPro" id="IPR011701">
    <property type="entry name" value="MFS"/>
</dbReference>
<sequence length="447" mass="48971">MSALTSQADILLVASSTIRKLRLRIIPFIFLLYVIAYLDRVNVSYAQLKMGKSLGIAAAAFGLVSGIFFIGYFLFEIPSNAILYRVGARKWIARILVSWGLVAMATGFVQNLNHLLIARFVLGLAEAGFFPGMVLYITLWFPAKEQARAFSQFMVAQVVAYIIGAPTGGWILDHVHLAGLDSWRWVFILQGLPAVIFGVVTFFYLTDRPRDARWLTDEERRWLEDQLARERAEKQSRHHLSEWQALLSPRILHLTAIYLCIVLGIYGLNFFLPQIVKGLSSSYSNTTVGLLAAIPFVIGGIAMLVNGWHSDRTLERKYHVMFCTVTAAAGLLLIPFFRHDPLLAIVLLCVVSIGNFGYIAAFWALPQLVLTEAAAATGIALINSVGNLGGFIGPYIVGAKATESNVTQGLYLLAASFLVATLLLVLLPTEKVRSAESLAPAPGPAGG</sequence>
<feature type="transmembrane region" description="Helical" evidence="6">
    <location>
        <begin position="288"/>
        <end position="306"/>
    </location>
</feature>
<evidence type="ECO:0000259" key="7">
    <source>
        <dbReference type="PROSITE" id="PS50850"/>
    </source>
</evidence>
<dbReference type="PANTHER" id="PTHR43791:SF100">
    <property type="entry name" value="SUGAR TRANSPORTER"/>
    <property type="match status" value="1"/>
</dbReference>
<feature type="transmembrane region" description="Helical" evidence="6">
    <location>
        <begin position="91"/>
        <end position="110"/>
    </location>
</feature>
<dbReference type="GO" id="GO:0005886">
    <property type="term" value="C:plasma membrane"/>
    <property type="evidence" value="ECO:0007669"/>
    <property type="project" value="UniProtKB-SubCell"/>
</dbReference>
<dbReference type="PROSITE" id="PS50850">
    <property type="entry name" value="MFS"/>
    <property type="match status" value="1"/>
</dbReference>
<comment type="caution">
    <text evidence="8">The sequence shown here is derived from an EMBL/GenBank/DDBJ whole genome shotgun (WGS) entry which is preliminary data.</text>
</comment>
<evidence type="ECO:0000313" key="9">
    <source>
        <dbReference type="Proteomes" id="UP000620075"/>
    </source>
</evidence>
<keyword evidence="4 6" id="KW-1133">Transmembrane helix</keyword>
<dbReference type="RefSeq" id="WP_338177985.1">
    <property type="nucleotide sequence ID" value="NZ_JAEKNQ010000025.1"/>
</dbReference>
<feature type="domain" description="Major facilitator superfamily (MFS) profile" evidence="7">
    <location>
        <begin position="25"/>
        <end position="433"/>
    </location>
</feature>
<keyword evidence="5 6" id="KW-0472">Membrane</keyword>
<dbReference type="InterPro" id="IPR036259">
    <property type="entry name" value="MFS_trans_sf"/>
</dbReference>
<dbReference type="Proteomes" id="UP000620075">
    <property type="component" value="Unassembled WGS sequence"/>
</dbReference>
<evidence type="ECO:0000256" key="4">
    <source>
        <dbReference type="ARBA" id="ARBA00022989"/>
    </source>
</evidence>
<protein>
    <submittedName>
        <fullName evidence="8">MFS transporter</fullName>
    </submittedName>
</protein>
<comment type="subcellular location">
    <subcellularLocation>
        <location evidence="1">Cell membrane</location>
        <topology evidence="1">Multi-pass membrane protein</topology>
    </subcellularLocation>
</comment>
<feature type="transmembrane region" description="Helical" evidence="6">
    <location>
        <begin position="409"/>
        <end position="427"/>
    </location>
</feature>
<keyword evidence="3 6" id="KW-0812">Transmembrane</keyword>